<dbReference type="SUPFAM" id="SSF50800">
    <property type="entry name" value="PK beta-barrel domain-like"/>
    <property type="match status" value="1"/>
</dbReference>
<dbReference type="GO" id="GO:0030151">
    <property type="term" value="F:molybdenum ion binding"/>
    <property type="evidence" value="ECO:0007669"/>
    <property type="project" value="InterPro"/>
</dbReference>
<dbReference type="EMBL" id="VSRR010000206">
    <property type="protein sequence ID" value="MPC12250.1"/>
    <property type="molecule type" value="Genomic_DNA"/>
</dbReference>
<name>A0A5B7CS10_PORTR</name>
<protein>
    <submittedName>
        <fullName evidence="2">Molybdenum cofactor sulfurase</fullName>
    </submittedName>
</protein>
<keyword evidence="3" id="KW-1185">Reference proteome</keyword>
<dbReference type="PROSITE" id="PS51340">
    <property type="entry name" value="MOSC"/>
    <property type="match status" value="1"/>
</dbReference>
<dbReference type="AlphaFoldDB" id="A0A5B7CS10"/>
<feature type="domain" description="MOSC" evidence="1">
    <location>
        <begin position="163"/>
        <end position="315"/>
    </location>
</feature>
<dbReference type="GO" id="GO:0043545">
    <property type="term" value="P:molybdopterin cofactor metabolic process"/>
    <property type="evidence" value="ECO:0007669"/>
    <property type="project" value="TreeGrafter"/>
</dbReference>
<dbReference type="InterPro" id="IPR011037">
    <property type="entry name" value="Pyrv_Knase-like_insert_dom_sf"/>
</dbReference>
<dbReference type="PANTHER" id="PTHR14237">
    <property type="entry name" value="MOLYBDOPTERIN COFACTOR SULFURASE MOSC"/>
    <property type="match status" value="1"/>
</dbReference>
<dbReference type="PANTHER" id="PTHR14237:SF80">
    <property type="entry name" value="MOLYBDENUM COFACTOR SULFURASE"/>
    <property type="match status" value="1"/>
</dbReference>
<gene>
    <name evidence="2" type="primary">mocos</name>
    <name evidence="2" type="ORF">E2C01_004930</name>
</gene>
<reference evidence="2 3" key="1">
    <citation type="submission" date="2019-05" db="EMBL/GenBank/DDBJ databases">
        <title>Another draft genome of Portunus trituberculatus and its Hox gene families provides insights of decapod evolution.</title>
        <authorList>
            <person name="Jeong J.-H."/>
            <person name="Song I."/>
            <person name="Kim S."/>
            <person name="Choi T."/>
            <person name="Kim D."/>
            <person name="Ryu S."/>
            <person name="Kim W."/>
        </authorList>
    </citation>
    <scope>NUCLEOTIDE SEQUENCE [LARGE SCALE GENOMIC DNA]</scope>
    <source>
        <tissue evidence="2">Muscle</tissue>
    </source>
</reference>
<dbReference type="GO" id="GO:0008265">
    <property type="term" value="F:molybdenum cofactor sulfurtransferase activity"/>
    <property type="evidence" value="ECO:0007669"/>
    <property type="project" value="TreeGrafter"/>
</dbReference>
<dbReference type="Gene3D" id="3.90.1150.10">
    <property type="entry name" value="Aspartate Aminotransferase, domain 1"/>
    <property type="match status" value="1"/>
</dbReference>
<proteinExistence type="predicted"/>
<dbReference type="InterPro" id="IPR005302">
    <property type="entry name" value="MoCF_Sase_C"/>
</dbReference>
<organism evidence="2 3">
    <name type="scientific">Portunus trituberculatus</name>
    <name type="common">Swimming crab</name>
    <name type="synonym">Neptunus trituberculatus</name>
    <dbReference type="NCBI Taxonomy" id="210409"/>
    <lineage>
        <taxon>Eukaryota</taxon>
        <taxon>Metazoa</taxon>
        <taxon>Ecdysozoa</taxon>
        <taxon>Arthropoda</taxon>
        <taxon>Crustacea</taxon>
        <taxon>Multicrustacea</taxon>
        <taxon>Malacostraca</taxon>
        <taxon>Eumalacostraca</taxon>
        <taxon>Eucarida</taxon>
        <taxon>Decapoda</taxon>
        <taxon>Pleocyemata</taxon>
        <taxon>Brachyura</taxon>
        <taxon>Eubrachyura</taxon>
        <taxon>Portunoidea</taxon>
        <taxon>Portunidae</taxon>
        <taxon>Portuninae</taxon>
        <taxon>Portunus</taxon>
    </lineage>
</organism>
<evidence type="ECO:0000259" key="1">
    <source>
        <dbReference type="PROSITE" id="PS51340"/>
    </source>
</evidence>
<sequence>MHHIEAHVHHLARYTHHTLRSMRHAGGTPVACLYLAAGDTWGLNSHGSIVNFNLKNPDGSYVGYAQVERVASLYNIHLRTGCVCNPGACQAYLGITHEKLIGQFKAEELCIPLNPTEPLDTTGASLCGGRVCGVRVQGLDCGEEAGDWLSRMLGMPDLRLMMQTSHRPGKLGNGGSGASGESLSLANESQYLIIHRPSVRSLLREIKSRGLEELTEDELVKRFRGNLVTDGGEAYEEDSWDTLTINGTTLQVQGCCRRCQMVCVVPGSGQRTREPMLSLSAARGSSMLFGVHASASPAPAKEKRELCMGASIKVTMK</sequence>
<evidence type="ECO:0000313" key="2">
    <source>
        <dbReference type="EMBL" id="MPC12250.1"/>
    </source>
</evidence>
<accession>A0A5B7CS10</accession>
<dbReference type="Pfam" id="PF03473">
    <property type="entry name" value="MOSC"/>
    <property type="match status" value="1"/>
</dbReference>
<dbReference type="GO" id="GO:0030170">
    <property type="term" value="F:pyridoxal phosphate binding"/>
    <property type="evidence" value="ECO:0007669"/>
    <property type="project" value="InterPro"/>
</dbReference>
<dbReference type="SUPFAM" id="SSF141673">
    <property type="entry name" value="MOSC N-terminal domain-like"/>
    <property type="match status" value="1"/>
</dbReference>
<dbReference type="OrthoDB" id="420046at2759"/>
<dbReference type="InterPro" id="IPR015422">
    <property type="entry name" value="PyrdxlP-dep_Trfase_small"/>
</dbReference>
<comment type="caution">
    <text evidence="2">The sequence shown here is derived from an EMBL/GenBank/DDBJ whole genome shotgun (WGS) entry which is preliminary data.</text>
</comment>
<dbReference type="Proteomes" id="UP000324222">
    <property type="component" value="Unassembled WGS sequence"/>
</dbReference>
<evidence type="ECO:0000313" key="3">
    <source>
        <dbReference type="Proteomes" id="UP000324222"/>
    </source>
</evidence>